<feature type="domain" description="Response regulatory" evidence="4">
    <location>
        <begin position="10"/>
        <end position="126"/>
    </location>
</feature>
<sequence length="441" mass="47914">MYFEADNLIRLLVADDDSEYRDRIRRAFEGHPRIRVTALAQSGRDAIGMARDGAPDAALIDLGLVDMSGLDVAEQVARVSPGTVVFIATDNPSMDLYRRAMALGVRQVFTKNMTAADIAGMIEQEVDAIREEMRRQAEKLPLVAPGSGPLGRFGGQGALTQVQSVRREVIAVASPKGGVGKTTTAVNMACAAAAQASLKVKAAIVDLNEFGCVTIQMNMGTPEKALAGDMGYRNILNWQYISNNPSPEEVQEFMFRHVSGVWVVPAVPLPEKIAEVNQALITKVISILRNNFDLVVIDLPPSITLDVSWAAAEAADHILVVVTPDVQVIPGMNQLNTTLRALGVASKCYRIVNRYNIPGGLKISELDRYVPYPSLGVFPDEPGIMEAIKRGEPFVLSHPQAEFSLAVKRALNQVFPVFVESLQGTSKRKGGFLGLFKKRFA</sequence>
<dbReference type="SUPFAM" id="SSF52540">
    <property type="entry name" value="P-loop containing nucleoside triphosphate hydrolases"/>
    <property type="match status" value="1"/>
</dbReference>
<evidence type="ECO:0000256" key="1">
    <source>
        <dbReference type="ARBA" id="ARBA00018672"/>
    </source>
</evidence>
<dbReference type="PANTHER" id="PTHR43384:SF13">
    <property type="entry name" value="SLR0110 PROTEIN"/>
    <property type="match status" value="1"/>
</dbReference>
<evidence type="ECO:0000256" key="2">
    <source>
        <dbReference type="ARBA" id="ARBA00024867"/>
    </source>
</evidence>
<dbReference type="GO" id="GO:0005829">
    <property type="term" value="C:cytosol"/>
    <property type="evidence" value="ECO:0007669"/>
    <property type="project" value="TreeGrafter"/>
</dbReference>
<dbReference type="InterPro" id="IPR001789">
    <property type="entry name" value="Sig_transdc_resp-reg_receiver"/>
</dbReference>
<gene>
    <name evidence="5" type="primary">minD_2</name>
    <name evidence="5" type="ORF">MOHU_15860</name>
</gene>
<dbReference type="Gene3D" id="3.40.50.300">
    <property type="entry name" value="P-loop containing nucleotide triphosphate hydrolases"/>
    <property type="match status" value="1"/>
</dbReference>
<name>A0A2T0AR10_9FIRM</name>
<dbReference type="AlphaFoldDB" id="A0A2T0AR10"/>
<dbReference type="Proteomes" id="UP000238415">
    <property type="component" value="Unassembled WGS sequence"/>
</dbReference>
<dbReference type="InterPro" id="IPR050625">
    <property type="entry name" value="ParA/MinD_ATPase"/>
</dbReference>
<dbReference type="SUPFAM" id="SSF52172">
    <property type="entry name" value="CheY-like"/>
    <property type="match status" value="1"/>
</dbReference>
<reference evidence="5 6" key="1">
    <citation type="submission" date="2018-03" db="EMBL/GenBank/DDBJ databases">
        <title>Genome sequence of Moorella humiferrea DSM 23265.</title>
        <authorList>
            <person name="Poehlein A."/>
            <person name="Daniel R."/>
        </authorList>
    </citation>
    <scope>NUCLEOTIDE SEQUENCE [LARGE SCALE GENOMIC DNA]</scope>
    <source>
        <strain evidence="5 6">DSM 23265</strain>
    </source>
</reference>
<dbReference type="InterPro" id="IPR027417">
    <property type="entry name" value="P-loop_NTPase"/>
</dbReference>
<evidence type="ECO:0000259" key="4">
    <source>
        <dbReference type="PROSITE" id="PS50110"/>
    </source>
</evidence>
<dbReference type="PANTHER" id="PTHR43384">
    <property type="entry name" value="SEPTUM SITE-DETERMINING PROTEIN MIND HOMOLOG, CHLOROPLASTIC-RELATED"/>
    <property type="match status" value="1"/>
</dbReference>
<dbReference type="PROSITE" id="PS50110">
    <property type="entry name" value="RESPONSE_REGULATORY"/>
    <property type="match status" value="1"/>
</dbReference>
<dbReference type="CDD" id="cd17535">
    <property type="entry name" value="REC_NarL-like"/>
    <property type="match status" value="1"/>
</dbReference>
<accession>A0A2T0AR10</accession>
<evidence type="ECO:0000313" key="6">
    <source>
        <dbReference type="Proteomes" id="UP000238415"/>
    </source>
</evidence>
<evidence type="ECO:0000256" key="3">
    <source>
        <dbReference type="PROSITE-ProRule" id="PRU00169"/>
    </source>
</evidence>
<evidence type="ECO:0000313" key="5">
    <source>
        <dbReference type="EMBL" id="PRR71954.1"/>
    </source>
</evidence>
<dbReference type="RefSeq" id="WP_106005543.1">
    <property type="nucleotide sequence ID" value="NZ_CP136419.1"/>
</dbReference>
<dbReference type="OrthoDB" id="1806794at2"/>
<dbReference type="GO" id="GO:0051782">
    <property type="term" value="P:negative regulation of cell division"/>
    <property type="evidence" value="ECO:0007669"/>
    <property type="project" value="TreeGrafter"/>
</dbReference>
<dbReference type="Pfam" id="PF13614">
    <property type="entry name" value="AAA_31"/>
    <property type="match status" value="1"/>
</dbReference>
<feature type="modified residue" description="4-aspartylphosphate" evidence="3">
    <location>
        <position position="61"/>
    </location>
</feature>
<dbReference type="GO" id="GO:0009898">
    <property type="term" value="C:cytoplasmic side of plasma membrane"/>
    <property type="evidence" value="ECO:0007669"/>
    <property type="project" value="TreeGrafter"/>
</dbReference>
<dbReference type="InterPro" id="IPR025669">
    <property type="entry name" value="AAA_dom"/>
</dbReference>
<dbReference type="Gene3D" id="3.40.50.2300">
    <property type="match status" value="1"/>
</dbReference>
<proteinExistence type="predicted"/>
<keyword evidence="6" id="KW-1185">Reference proteome</keyword>
<comment type="function">
    <text evidence="2">May play the central regulatory role in sporulation. It may be an element of the effector pathway responsible for the activation of sporulation genes in response to nutritional stress. Spo0A may act in concert with spo0H (a sigma factor) to control the expression of some genes that are critical to the sporulation process.</text>
</comment>
<dbReference type="InterPro" id="IPR058245">
    <property type="entry name" value="NreC/VraR/RcsB-like_REC"/>
</dbReference>
<organism evidence="5 6">
    <name type="scientific">Neomoorella humiferrea</name>
    <dbReference type="NCBI Taxonomy" id="676965"/>
    <lineage>
        <taxon>Bacteria</taxon>
        <taxon>Bacillati</taxon>
        <taxon>Bacillota</taxon>
        <taxon>Clostridia</taxon>
        <taxon>Neomoorellales</taxon>
        <taxon>Neomoorellaceae</taxon>
        <taxon>Neomoorella</taxon>
    </lineage>
</organism>
<comment type="caution">
    <text evidence="5">The sequence shown here is derived from an EMBL/GenBank/DDBJ whole genome shotgun (WGS) entry which is preliminary data.</text>
</comment>
<protein>
    <recommendedName>
        <fullName evidence="1">Stage 0 sporulation protein A homolog</fullName>
    </recommendedName>
</protein>
<dbReference type="EMBL" id="PVXM01000031">
    <property type="protein sequence ID" value="PRR71954.1"/>
    <property type="molecule type" value="Genomic_DNA"/>
</dbReference>
<dbReference type="GO" id="GO:0005524">
    <property type="term" value="F:ATP binding"/>
    <property type="evidence" value="ECO:0007669"/>
    <property type="project" value="TreeGrafter"/>
</dbReference>
<dbReference type="Pfam" id="PF00072">
    <property type="entry name" value="Response_reg"/>
    <property type="match status" value="1"/>
</dbReference>
<dbReference type="GO" id="GO:0000160">
    <property type="term" value="P:phosphorelay signal transduction system"/>
    <property type="evidence" value="ECO:0007669"/>
    <property type="project" value="InterPro"/>
</dbReference>
<dbReference type="SMART" id="SM00448">
    <property type="entry name" value="REC"/>
    <property type="match status" value="1"/>
</dbReference>
<dbReference type="InterPro" id="IPR011006">
    <property type="entry name" value="CheY-like_superfamily"/>
</dbReference>
<keyword evidence="3" id="KW-0597">Phosphoprotein</keyword>
<dbReference type="GO" id="GO:0016887">
    <property type="term" value="F:ATP hydrolysis activity"/>
    <property type="evidence" value="ECO:0007669"/>
    <property type="project" value="TreeGrafter"/>
</dbReference>